<sequence length="328" mass="37059">MLEKLPTILQIEICKHLNGADLINLCEAMPNMEWVLDSVIFKGALRNYVRQMEWVDATLYRMLYSTLSKMKAGANADSEVEIESEGKVLCEAIRYYQQDCQCRAKCLNQNPPHRNRVIHFMVLGRTMIDLGLLVPFMNTLRDWNYKCGERLYQNCSLGGGVRGTVARISNFDIHFNINNLIEEGDQHQKNLRMPIIRQFDGLVYVIDSTTQCRARRGLPRGLKFLMTNIASGVTLRPLVLLILDTLIGWTSGQADCLVANLHTLDDGAFRGSTQSPASASPCDWWTVWRVHQEDGMFVNMYEAFQWAASQIAATSAESSSPGQSTQPE</sequence>
<evidence type="ECO:0000313" key="3">
    <source>
        <dbReference type="WBParaSite" id="EgrG_000411900"/>
    </source>
</evidence>
<accession>A0A068WVE5</accession>
<name>A0A068WVE5_ECHGR</name>
<proteinExistence type="predicted"/>
<dbReference type="Proteomes" id="UP000492820">
    <property type="component" value="Unassembled WGS sequence"/>
</dbReference>
<protein>
    <submittedName>
        <fullName evidence="3">F-box domain-containing protein</fullName>
    </submittedName>
</protein>
<reference evidence="1 2" key="1">
    <citation type="journal article" date="2013" name="Nature">
        <title>The genomes of four tapeworm species reveal adaptations to parasitism.</title>
        <authorList>
            <person name="Tsai I.J."/>
            <person name="Zarowiecki M."/>
            <person name="Holroyd N."/>
            <person name="Garciarrubio A."/>
            <person name="Sanchez-Flores A."/>
            <person name="Brooks K.L."/>
            <person name="Tracey A."/>
            <person name="Bobes R.J."/>
            <person name="Fragoso G."/>
            <person name="Sciutto E."/>
            <person name="Aslett M."/>
            <person name="Beasley H."/>
            <person name="Bennett H.M."/>
            <person name="Cai J."/>
            <person name="Camicia F."/>
            <person name="Clark R."/>
            <person name="Cucher M."/>
            <person name="De Silva N."/>
            <person name="Day T.A."/>
            <person name="Deplazes P."/>
            <person name="Estrada K."/>
            <person name="Fernandez C."/>
            <person name="Holland P.W."/>
            <person name="Hou J."/>
            <person name="Hu S."/>
            <person name="Huckvale T."/>
            <person name="Hung S.S."/>
            <person name="Kamenetzky L."/>
            <person name="Keane J.A."/>
            <person name="Kiss F."/>
            <person name="Koziol U."/>
            <person name="Lambert O."/>
            <person name="Liu K."/>
            <person name="Luo X."/>
            <person name="Luo Y."/>
            <person name="Macchiaroli N."/>
            <person name="Nichol S."/>
            <person name="Paps J."/>
            <person name="Parkinson J."/>
            <person name="Pouchkina-Stantcheva N."/>
            <person name="Riddiford N."/>
            <person name="Rosenzvit M."/>
            <person name="Salinas G."/>
            <person name="Wasmuth J.D."/>
            <person name="Zamanian M."/>
            <person name="Zheng Y."/>
            <person name="Cai X."/>
            <person name="Soberon X."/>
            <person name="Olson P.D."/>
            <person name="Laclette J.P."/>
            <person name="Brehm K."/>
            <person name="Berriman M."/>
            <person name="Garciarrubio A."/>
            <person name="Bobes R.J."/>
            <person name="Fragoso G."/>
            <person name="Sanchez-Flores A."/>
            <person name="Estrada K."/>
            <person name="Cevallos M.A."/>
            <person name="Morett E."/>
            <person name="Gonzalez V."/>
            <person name="Portillo T."/>
            <person name="Ochoa-Leyva A."/>
            <person name="Jose M.V."/>
            <person name="Sciutto E."/>
            <person name="Landa A."/>
            <person name="Jimenez L."/>
            <person name="Valdes V."/>
            <person name="Carrero J.C."/>
            <person name="Larralde C."/>
            <person name="Morales-Montor J."/>
            <person name="Limon-Lason J."/>
            <person name="Soberon X."/>
            <person name="Laclette J.P."/>
        </authorList>
    </citation>
    <scope>NUCLEOTIDE SEQUENCE [LARGE SCALE GENOMIC DNA]</scope>
</reference>
<gene>
    <name evidence="3" type="primary">EGR_08744</name>
    <name evidence="1" type="ORF">EgrG_000411900</name>
</gene>
<dbReference type="AlphaFoldDB" id="A0A068WVE5"/>
<evidence type="ECO:0000313" key="2">
    <source>
        <dbReference type="Proteomes" id="UP000492820"/>
    </source>
</evidence>
<evidence type="ECO:0000313" key="1">
    <source>
        <dbReference type="EMBL" id="CDS23783.1"/>
    </source>
</evidence>
<reference evidence="1" key="2">
    <citation type="submission" date="2014-06" db="EMBL/GenBank/DDBJ databases">
        <authorList>
            <person name="Aslett M."/>
        </authorList>
    </citation>
    <scope>NUCLEOTIDE SEQUENCE</scope>
</reference>
<reference evidence="3" key="3">
    <citation type="submission" date="2020-10" db="UniProtKB">
        <authorList>
            <consortium name="WormBaseParasite"/>
        </authorList>
    </citation>
    <scope>IDENTIFICATION</scope>
</reference>
<dbReference type="WBParaSite" id="EgrG_000411900">
    <property type="protein sequence ID" value="EgrG_000411900"/>
    <property type="gene ID" value="EgrG_000411900"/>
</dbReference>
<organism evidence="1">
    <name type="scientific">Echinococcus granulosus</name>
    <name type="common">Hydatid tapeworm</name>
    <dbReference type="NCBI Taxonomy" id="6210"/>
    <lineage>
        <taxon>Eukaryota</taxon>
        <taxon>Metazoa</taxon>
        <taxon>Spiralia</taxon>
        <taxon>Lophotrochozoa</taxon>
        <taxon>Platyhelminthes</taxon>
        <taxon>Cestoda</taxon>
        <taxon>Eucestoda</taxon>
        <taxon>Cyclophyllidea</taxon>
        <taxon>Taeniidae</taxon>
        <taxon>Echinococcus</taxon>
        <taxon>Echinococcus granulosus group</taxon>
    </lineage>
</organism>
<dbReference type="EMBL" id="LK028594">
    <property type="protein sequence ID" value="CDS23783.1"/>
    <property type="molecule type" value="Genomic_DNA"/>
</dbReference>
<dbReference type="OrthoDB" id="6226546at2759"/>